<dbReference type="Proteomes" id="UP001075354">
    <property type="component" value="Chromosome 13"/>
</dbReference>
<accession>A0AAV7XB27</accession>
<reference evidence="1" key="1">
    <citation type="submission" date="2022-12" db="EMBL/GenBank/DDBJ databases">
        <title>Chromosome-level genome assembly of the bean flower thrips Megalurothrips usitatus.</title>
        <authorList>
            <person name="Ma L."/>
            <person name="Liu Q."/>
            <person name="Li H."/>
            <person name="Cai W."/>
        </authorList>
    </citation>
    <scope>NUCLEOTIDE SEQUENCE</scope>
    <source>
        <strain evidence="1">Cailab_2022a</strain>
    </source>
</reference>
<name>A0AAV7XB27_9NEOP</name>
<keyword evidence="2" id="KW-1185">Reference proteome</keyword>
<organism evidence="1 2">
    <name type="scientific">Megalurothrips usitatus</name>
    <name type="common">bean blossom thrips</name>
    <dbReference type="NCBI Taxonomy" id="439358"/>
    <lineage>
        <taxon>Eukaryota</taxon>
        <taxon>Metazoa</taxon>
        <taxon>Ecdysozoa</taxon>
        <taxon>Arthropoda</taxon>
        <taxon>Hexapoda</taxon>
        <taxon>Insecta</taxon>
        <taxon>Pterygota</taxon>
        <taxon>Neoptera</taxon>
        <taxon>Paraneoptera</taxon>
        <taxon>Thysanoptera</taxon>
        <taxon>Terebrantia</taxon>
        <taxon>Thripoidea</taxon>
        <taxon>Thripidae</taxon>
        <taxon>Megalurothrips</taxon>
    </lineage>
</organism>
<dbReference type="EMBL" id="JAPTSV010000013">
    <property type="protein sequence ID" value="KAJ1521727.1"/>
    <property type="molecule type" value="Genomic_DNA"/>
</dbReference>
<dbReference type="AlphaFoldDB" id="A0AAV7XB27"/>
<evidence type="ECO:0000313" key="2">
    <source>
        <dbReference type="Proteomes" id="UP001075354"/>
    </source>
</evidence>
<dbReference type="PANTHER" id="PTHR31912">
    <property type="entry name" value="IP13529P"/>
    <property type="match status" value="1"/>
</dbReference>
<gene>
    <name evidence="1" type="ORF">ONE63_003368</name>
</gene>
<dbReference type="PANTHER" id="PTHR31912:SF34">
    <property type="entry name" value="NOTOCHORD-RELATED PROTEIN"/>
    <property type="match status" value="1"/>
</dbReference>
<proteinExistence type="predicted"/>
<evidence type="ECO:0000313" key="1">
    <source>
        <dbReference type="EMBL" id="KAJ1521727.1"/>
    </source>
</evidence>
<comment type="caution">
    <text evidence="1">The sequence shown here is derived from an EMBL/GenBank/DDBJ whole genome shotgun (WGS) entry which is preliminary data.</text>
</comment>
<protein>
    <submittedName>
        <fullName evidence="1">Uncharacterized protein</fullName>
    </submittedName>
</protein>
<sequence length="313" mass="36236">MLLIQDNYFCFFRLYVVHGDNAGYHAIQGFFECFTASYYCRFCEMFKEVCKRRRVSVPYNLLRTVDNYRYDVNTNNVTLTGVKELCVWNEIPSYHCIVNFSCDIMHDLFEGVLKYDVCKILFSSINDMGYFSVETPCERVNGFNYGPLEQGNKPPTRRFSFDRFLNCSLNLSASKMICLTRYLGEMVGDLIPEGNSAWKLYLLLHDILDIIMCPVVEPGIDIHLSTLISEHHRYVNLFGDLKPKHHFMLHYPHMLKRNGPLSSLLALTSERTHPIGKMYAKACNSRIDFAFSVSVKYQLSLCTISEGLVKSKY</sequence>